<dbReference type="Proteomes" id="UP000004358">
    <property type="component" value="Unassembled WGS sequence"/>
</dbReference>
<evidence type="ECO:0000313" key="2">
    <source>
        <dbReference type="Proteomes" id="UP000004358"/>
    </source>
</evidence>
<evidence type="ECO:0000313" key="1">
    <source>
        <dbReference type="EMBL" id="EAQ77874.1"/>
    </source>
</evidence>
<accession>A4A088</accession>
<gene>
    <name evidence="1" type="ORF">DSM3645_06219</name>
</gene>
<comment type="caution">
    <text evidence="1">The sequence shown here is derived from an EMBL/GenBank/DDBJ whole genome shotgun (WGS) entry which is preliminary data.</text>
</comment>
<proteinExistence type="predicted"/>
<dbReference type="EMBL" id="AANZ01000027">
    <property type="protein sequence ID" value="EAQ77874.1"/>
    <property type="molecule type" value="Genomic_DNA"/>
</dbReference>
<reference evidence="1 2" key="1">
    <citation type="submission" date="2006-02" db="EMBL/GenBank/DDBJ databases">
        <authorList>
            <person name="Amann R."/>
            <person name="Ferriera S."/>
            <person name="Johnson J."/>
            <person name="Kravitz S."/>
            <person name="Halpern A."/>
            <person name="Remington K."/>
            <person name="Beeson K."/>
            <person name="Tran B."/>
            <person name="Rogers Y.-H."/>
            <person name="Friedman R."/>
            <person name="Venter J.C."/>
        </authorList>
    </citation>
    <scope>NUCLEOTIDE SEQUENCE [LARGE SCALE GENOMIC DNA]</scope>
    <source>
        <strain evidence="1 2">DSM 3645</strain>
    </source>
</reference>
<protein>
    <submittedName>
        <fullName evidence="1">Uncharacterized protein</fullName>
    </submittedName>
</protein>
<dbReference type="HOGENOM" id="CLU_2876856_0_0_0"/>
<name>A4A088_9BACT</name>
<organism evidence="1 2">
    <name type="scientific">Blastopirellula marina DSM 3645</name>
    <dbReference type="NCBI Taxonomy" id="314230"/>
    <lineage>
        <taxon>Bacteria</taxon>
        <taxon>Pseudomonadati</taxon>
        <taxon>Planctomycetota</taxon>
        <taxon>Planctomycetia</taxon>
        <taxon>Pirellulales</taxon>
        <taxon>Pirellulaceae</taxon>
        <taxon>Blastopirellula</taxon>
    </lineage>
</organism>
<sequence length="63" mass="7560">MIAHDIMRKIGVKQKFQLRRIRCEATCQLCLHRDAALYFAALRSAACVWTHPTRWMFLKLWRV</sequence>
<dbReference type="AlphaFoldDB" id="A4A088"/>